<reference evidence="3" key="1">
    <citation type="journal article" date="2019" name="Int. J. Syst. Evol. Microbiol.">
        <title>The Global Catalogue of Microorganisms (GCM) 10K type strain sequencing project: providing services to taxonomists for standard genome sequencing and annotation.</title>
        <authorList>
            <consortium name="The Broad Institute Genomics Platform"/>
            <consortium name="The Broad Institute Genome Sequencing Center for Infectious Disease"/>
            <person name="Wu L."/>
            <person name="Ma J."/>
        </authorList>
    </citation>
    <scope>NUCLEOTIDE SEQUENCE [LARGE SCALE GENOMIC DNA]</scope>
    <source>
        <strain evidence="3">CGMCC 1.7693</strain>
    </source>
</reference>
<name>A0ABQ2P218_9BACI</name>
<sequence length="109" mass="12005">MLPSKVEKPQISVSAVKSLVDVPVDIAISGVKPGQEITIRAERVTGSKNYLYLSSFATFIADSDGKVDLNNQAPINGSYSGIDGMGLFWSLEINKMEEWKKNSSTYFRK</sequence>
<dbReference type="Pfam" id="PF04775">
    <property type="entry name" value="Bile_Hydr_Trans"/>
    <property type="match status" value="1"/>
</dbReference>
<keyword evidence="3" id="KW-1185">Reference proteome</keyword>
<dbReference type="RefSeq" id="WP_188737911.1">
    <property type="nucleotide sequence ID" value="NZ_BMLW01000019.1"/>
</dbReference>
<dbReference type="EMBL" id="BMLW01000019">
    <property type="protein sequence ID" value="GGP16342.1"/>
    <property type="molecule type" value="Genomic_DNA"/>
</dbReference>
<dbReference type="Gene3D" id="2.60.40.2240">
    <property type="entry name" value="Acyl-CoA thioester hydrolase/BAAT N-terminal domain"/>
    <property type="match status" value="1"/>
</dbReference>
<dbReference type="PANTHER" id="PTHR10824:SF4">
    <property type="entry name" value="ACYL-COENZYME A THIOESTERASE 1-LIKE"/>
    <property type="match status" value="1"/>
</dbReference>
<evidence type="ECO:0000259" key="1">
    <source>
        <dbReference type="Pfam" id="PF04775"/>
    </source>
</evidence>
<dbReference type="InterPro" id="IPR042490">
    <property type="entry name" value="Thio_Ohase/BAAT_N"/>
</dbReference>
<feature type="domain" description="Acyl-CoA thioester hydrolase/bile acid-CoA amino acid N-acetyltransferase" evidence="1">
    <location>
        <begin position="21"/>
        <end position="98"/>
    </location>
</feature>
<dbReference type="PANTHER" id="PTHR10824">
    <property type="entry name" value="ACYL-COENZYME A THIOESTERASE-RELATED"/>
    <property type="match status" value="1"/>
</dbReference>
<protein>
    <recommendedName>
        <fullName evidence="1">Acyl-CoA thioester hydrolase/bile acid-CoA amino acid N-acetyltransferase domain-containing protein</fullName>
    </recommendedName>
</protein>
<proteinExistence type="predicted"/>
<evidence type="ECO:0000313" key="3">
    <source>
        <dbReference type="Proteomes" id="UP000641206"/>
    </source>
</evidence>
<organism evidence="2 3">
    <name type="scientific">Oceanobacillus neutriphilus</name>
    <dbReference type="NCBI Taxonomy" id="531815"/>
    <lineage>
        <taxon>Bacteria</taxon>
        <taxon>Bacillati</taxon>
        <taxon>Bacillota</taxon>
        <taxon>Bacilli</taxon>
        <taxon>Bacillales</taxon>
        <taxon>Bacillaceae</taxon>
        <taxon>Oceanobacillus</taxon>
    </lineage>
</organism>
<comment type="caution">
    <text evidence="2">The sequence shown here is derived from an EMBL/GenBank/DDBJ whole genome shotgun (WGS) entry which is preliminary data.</text>
</comment>
<dbReference type="InterPro" id="IPR006862">
    <property type="entry name" value="Thio_Ohase/aa_AcTrfase"/>
</dbReference>
<accession>A0ABQ2P218</accession>
<dbReference type="Proteomes" id="UP000641206">
    <property type="component" value="Unassembled WGS sequence"/>
</dbReference>
<evidence type="ECO:0000313" key="2">
    <source>
        <dbReference type="EMBL" id="GGP16342.1"/>
    </source>
</evidence>
<gene>
    <name evidence="2" type="ORF">GCM10011346_47850</name>
</gene>